<reference evidence="7 8" key="1">
    <citation type="journal article" date="2015" name="BMC Microbiol.">
        <title>Lactobacillus ruminis strains cluster according to their mammalian gut source.</title>
        <authorList>
            <person name="O' Donnell M.M."/>
            <person name="Harris H.M."/>
            <person name="Lynch D.B."/>
            <person name="Ross R.P."/>
            <person name="O'Toole P.W."/>
        </authorList>
    </citation>
    <scope>NUCLEOTIDE SEQUENCE [LARGE SCALE GENOMIC DNA]</scope>
    <source>
        <strain evidence="7 8">DPC 6832</strain>
    </source>
</reference>
<protein>
    <recommendedName>
        <fullName evidence="5">Acetyltransferase</fullName>
        <ecNumber evidence="5">2.3.1.-</ecNumber>
    </recommendedName>
</protein>
<dbReference type="PANTHER" id="PTHR43017">
    <property type="entry name" value="GALACTOSIDE O-ACETYLTRANSFERASE"/>
    <property type="match status" value="1"/>
</dbReference>
<feature type="domain" description="Maltose/galactoside acetyltransferase" evidence="6">
    <location>
        <begin position="4"/>
        <end position="51"/>
    </location>
</feature>
<sequence length="180" mass="20134">MIMENYYSLTDEKIIQAKQRAQKLCVEYNEKVNQENFYDEALLNALLKKVGRDPYVEPNFRCFLGSRIELGDEVFLNHDVTLQDMAEITIGNNVNIAPRTGIFTEFCPKDKELRRQKTRYAKPVVIEDGVWLGGNVTVWGGVTIGKNSIIGAGSVVTADIPENVIAVGNPAKVIKEIEAD</sequence>
<keyword evidence="2 5" id="KW-0808">Transferase</keyword>
<evidence type="ECO:0000256" key="3">
    <source>
        <dbReference type="ARBA" id="ARBA00022737"/>
    </source>
</evidence>
<keyword evidence="3" id="KW-0677">Repeat</keyword>
<dbReference type="InterPro" id="IPR001451">
    <property type="entry name" value="Hexapep"/>
</dbReference>
<evidence type="ECO:0000256" key="4">
    <source>
        <dbReference type="ARBA" id="ARBA00023315"/>
    </source>
</evidence>
<dbReference type="Pfam" id="PF12464">
    <property type="entry name" value="Mac"/>
    <property type="match status" value="1"/>
</dbReference>
<dbReference type="PANTHER" id="PTHR43017:SF1">
    <property type="entry name" value="ACETYLTRANSFERASE YJL218W-RELATED"/>
    <property type="match status" value="1"/>
</dbReference>
<comment type="caution">
    <text evidence="7">The sequence shown here is derived from an EMBL/GenBank/DDBJ whole genome shotgun (WGS) entry which is preliminary data.</text>
</comment>
<accession>A0A837DTP5</accession>
<proteinExistence type="inferred from homology"/>
<dbReference type="InterPro" id="IPR018357">
    <property type="entry name" value="Hexapep_transf_CS"/>
</dbReference>
<evidence type="ECO:0000313" key="7">
    <source>
        <dbReference type="EMBL" id="KIC04347.1"/>
    </source>
</evidence>
<dbReference type="CDD" id="cd03357">
    <property type="entry name" value="LbH_MAT_GAT"/>
    <property type="match status" value="1"/>
</dbReference>
<dbReference type="InterPro" id="IPR039369">
    <property type="entry name" value="LacA-like"/>
</dbReference>
<dbReference type="EC" id="2.3.1.-" evidence="5"/>
<name>A0A837DTP5_9LACO</name>
<dbReference type="AlphaFoldDB" id="A0A837DTP5"/>
<evidence type="ECO:0000259" key="6">
    <source>
        <dbReference type="Pfam" id="PF12464"/>
    </source>
</evidence>
<gene>
    <name evidence="7" type="ORF">LRN_0294</name>
</gene>
<dbReference type="FunFam" id="2.160.10.10:FF:000025">
    <property type="entry name" value="Hexapeptide-repeat containing-acetyltransferase"/>
    <property type="match status" value="1"/>
</dbReference>
<dbReference type="PROSITE" id="PS00101">
    <property type="entry name" value="HEXAPEP_TRANSFERASES"/>
    <property type="match status" value="1"/>
</dbReference>
<dbReference type="EMBL" id="AWYA01000116">
    <property type="protein sequence ID" value="KIC04347.1"/>
    <property type="molecule type" value="Genomic_DNA"/>
</dbReference>
<dbReference type="InterPro" id="IPR024688">
    <property type="entry name" value="Mac_dom"/>
</dbReference>
<dbReference type="InterPro" id="IPR011004">
    <property type="entry name" value="Trimer_LpxA-like_sf"/>
</dbReference>
<dbReference type="Gene3D" id="2.160.10.10">
    <property type="entry name" value="Hexapeptide repeat proteins"/>
    <property type="match status" value="1"/>
</dbReference>
<dbReference type="GO" id="GO:0008870">
    <property type="term" value="F:galactoside O-acetyltransferase activity"/>
    <property type="evidence" value="ECO:0007669"/>
    <property type="project" value="TreeGrafter"/>
</dbReference>
<organism evidence="7 8">
    <name type="scientific">Ligilactobacillus ruminis DPC 6832</name>
    <dbReference type="NCBI Taxonomy" id="1402208"/>
    <lineage>
        <taxon>Bacteria</taxon>
        <taxon>Bacillati</taxon>
        <taxon>Bacillota</taxon>
        <taxon>Bacilli</taxon>
        <taxon>Lactobacillales</taxon>
        <taxon>Lactobacillaceae</taxon>
        <taxon>Ligilactobacillus</taxon>
    </lineage>
</organism>
<evidence type="ECO:0000256" key="2">
    <source>
        <dbReference type="ARBA" id="ARBA00022679"/>
    </source>
</evidence>
<dbReference type="SUPFAM" id="SSF51161">
    <property type="entry name" value="Trimeric LpxA-like enzymes"/>
    <property type="match status" value="1"/>
</dbReference>
<comment type="similarity">
    <text evidence="1 5">Belongs to the transferase hexapeptide repeat family.</text>
</comment>
<evidence type="ECO:0000313" key="8">
    <source>
        <dbReference type="Proteomes" id="UP000031011"/>
    </source>
</evidence>
<dbReference type="Pfam" id="PF00132">
    <property type="entry name" value="Hexapep"/>
    <property type="match status" value="1"/>
</dbReference>
<dbReference type="Proteomes" id="UP000031011">
    <property type="component" value="Unassembled WGS sequence"/>
</dbReference>
<evidence type="ECO:0000256" key="1">
    <source>
        <dbReference type="ARBA" id="ARBA00007274"/>
    </source>
</evidence>
<evidence type="ECO:0000256" key="5">
    <source>
        <dbReference type="RuleBase" id="RU367021"/>
    </source>
</evidence>
<keyword evidence="4 5" id="KW-0012">Acyltransferase</keyword>